<evidence type="ECO:0000313" key="9">
    <source>
        <dbReference type="Proteomes" id="UP000059542"/>
    </source>
</evidence>
<keyword evidence="5" id="KW-0472">Membrane</keyword>
<dbReference type="KEGG" id="hyg:AUC43_15120"/>
<dbReference type="EMBL" id="CP013909">
    <property type="protein sequence ID" value="ALW86296.1"/>
    <property type="molecule type" value="Genomic_DNA"/>
</dbReference>
<feature type="signal peptide" evidence="6">
    <location>
        <begin position="1"/>
        <end position="20"/>
    </location>
</feature>
<keyword evidence="4" id="KW-0175">Coiled coil</keyword>
<keyword evidence="3" id="KW-0597">Phosphoprotein</keyword>
<feature type="transmembrane region" description="Helical" evidence="5">
    <location>
        <begin position="205"/>
        <end position="224"/>
    </location>
</feature>
<dbReference type="RefSeq" id="WP_068195420.1">
    <property type="nucleotide sequence ID" value="NZ_CP013909.1"/>
</dbReference>
<keyword evidence="9" id="KW-1185">Reference proteome</keyword>
<proteinExistence type="predicted"/>
<feature type="transmembrane region" description="Helical" evidence="5">
    <location>
        <begin position="292"/>
        <end position="310"/>
    </location>
</feature>
<accession>A0A0U4C7P0</accession>
<feature type="transmembrane region" description="Helical" evidence="5">
    <location>
        <begin position="378"/>
        <end position="402"/>
    </location>
</feature>
<evidence type="ECO:0000256" key="3">
    <source>
        <dbReference type="ARBA" id="ARBA00022553"/>
    </source>
</evidence>
<evidence type="ECO:0000256" key="4">
    <source>
        <dbReference type="SAM" id="Coils"/>
    </source>
</evidence>
<feature type="transmembrane region" description="Helical" evidence="5">
    <location>
        <begin position="347"/>
        <end position="366"/>
    </location>
</feature>
<reference evidence="8 9" key="1">
    <citation type="submission" date="2015-12" db="EMBL/GenBank/DDBJ databases">
        <authorList>
            <person name="Shamseldin A."/>
            <person name="Moawad H."/>
            <person name="Abd El-Rahim W.M."/>
            <person name="Sadowsky M.J."/>
        </authorList>
    </citation>
    <scope>NUCLEOTIDE SEQUENCE [LARGE SCALE GENOMIC DNA]</scope>
    <source>
        <strain evidence="8 9">DG5B</strain>
    </source>
</reference>
<dbReference type="Gene3D" id="3.30.565.10">
    <property type="entry name" value="Histidine kinase-like ATPase, C-terminal domain"/>
    <property type="match status" value="1"/>
</dbReference>
<name>A0A0U4C7P0_9BACT</name>
<dbReference type="SUPFAM" id="SSF55874">
    <property type="entry name" value="ATPase domain of HSP90 chaperone/DNA topoisomerase II/histidine kinase"/>
    <property type="match status" value="1"/>
</dbReference>
<keyword evidence="5" id="KW-1133">Transmembrane helix</keyword>
<dbReference type="PROSITE" id="PS50109">
    <property type="entry name" value="HIS_KIN"/>
    <property type="match status" value="1"/>
</dbReference>
<evidence type="ECO:0000256" key="6">
    <source>
        <dbReference type="SAM" id="SignalP"/>
    </source>
</evidence>
<dbReference type="InterPro" id="IPR008979">
    <property type="entry name" value="Galactose-bd-like_sf"/>
</dbReference>
<evidence type="ECO:0000256" key="5">
    <source>
        <dbReference type="SAM" id="Phobius"/>
    </source>
</evidence>
<dbReference type="EC" id="2.7.13.3" evidence="2"/>
<dbReference type="InterPro" id="IPR004358">
    <property type="entry name" value="Sig_transdc_His_kin-like_C"/>
</dbReference>
<dbReference type="PRINTS" id="PR00344">
    <property type="entry name" value="BCTRLSENSOR"/>
</dbReference>
<gene>
    <name evidence="8" type="ORF">AUC43_15120</name>
</gene>
<dbReference type="Proteomes" id="UP000059542">
    <property type="component" value="Chromosome"/>
</dbReference>
<feature type="transmembrane region" description="Helical" evidence="5">
    <location>
        <begin position="231"/>
        <end position="250"/>
    </location>
</feature>
<dbReference type="InterPro" id="IPR036097">
    <property type="entry name" value="HisK_dim/P_sf"/>
</dbReference>
<dbReference type="CDD" id="cd00082">
    <property type="entry name" value="HisKA"/>
    <property type="match status" value="1"/>
</dbReference>
<dbReference type="SUPFAM" id="SSF47384">
    <property type="entry name" value="Homodimeric domain of signal transducing histidine kinase"/>
    <property type="match status" value="1"/>
</dbReference>
<feature type="domain" description="Histidine kinase" evidence="7">
    <location>
        <begin position="485"/>
        <end position="729"/>
    </location>
</feature>
<evidence type="ECO:0000313" key="8">
    <source>
        <dbReference type="EMBL" id="ALW86296.1"/>
    </source>
</evidence>
<dbReference type="AlphaFoldDB" id="A0A0U4C7P0"/>
<organism evidence="8 9">
    <name type="scientific">Hymenobacter sedentarius</name>
    <dbReference type="NCBI Taxonomy" id="1411621"/>
    <lineage>
        <taxon>Bacteria</taxon>
        <taxon>Pseudomonadati</taxon>
        <taxon>Bacteroidota</taxon>
        <taxon>Cytophagia</taxon>
        <taxon>Cytophagales</taxon>
        <taxon>Hymenobacteraceae</taxon>
        <taxon>Hymenobacter</taxon>
    </lineage>
</organism>
<dbReference type="SMART" id="SM00387">
    <property type="entry name" value="HATPase_c"/>
    <property type="match status" value="1"/>
</dbReference>
<dbReference type="InterPro" id="IPR036890">
    <property type="entry name" value="HATPase_C_sf"/>
</dbReference>
<dbReference type="PANTHER" id="PTHR43065:SF42">
    <property type="entry name" value="TWO-COMPONENT SENSOR PPRA"/>
    <property type="match status" value="1"/>
</dbReference>
<dbReference type="GO" id="GO:0000155">
    <property type="term" value="F:phosphorelay sensor kinase activity"/>
    <property type="evidence" value="ECO:0007669"/>
    <property type="project" value="InterPro"/>
</dbReference>
<dbReference type="Pfam" id="PF02518">
    <property type="entry name" value="HATPase_c"/>
    <property type="match status" value="1"/>
</dbReference>
<dbReference type="InterPro" id="IPR005467">
    <property type="entry name" value="His_kinase_dom"/>
</dbReference>
<feature type="coiled-coil region" evidence="4">
    <location>
        <begin position="431"/>
        <end position="473"/>
    </location>
</feature>
<dbReference type="InterPro" id="IPR003594">
    <property type="entry name" value="HATPase_dom"/>
</dbReference>
<keyword evidence="5" id="KW-0812">Transmembrane</keyword>
<dbReference type="PANTHER" id="PTHR43065">
    <property type="entry name" value="SENSOR HISTIDINE KINASE"/>
    <property type="match status" value="1"/>
</dbReference>
<comment type="catalytic activity">
    <reaction evidence="1">
        <text>ATP + protein L-histidine = ADP + protein N-phospho-L-histidine.</text>
        <dbReference type="EC" id="2.7.13.3"/>
    </reaction>
</comment>
<dbReference type="InterPro" id="IPR003661">
    <property type="entry name" value="HisK_dim/P_dom"/>
</dbReference>
<evidence type="ECO:0000259" key="7">
    <source>
        <dbReference type="PROSITE" id="PS50109"/>
    </source>
</evidence>
<dbReference type="SUPFAM" id="SSF49785">
    <property type="entry name" value="Galactose-binding domain-like"/>
    <property type="match status" value="1"/>
</dbReference>
<dbReference type="Gene3D" id="2.60.120.260">
    <property type="entry name" value="Galactose-binding domain-like"/>
    <property type="match status" value="1"/>
</dbReference>
<dbReference type="STRING" id="1411621.AUC43_15120"/>
<evidence type="ECO:0000256" key="2">
    <source>
        <dbReference type="ARBA" id="ARBA00012438"/>
    </source>
</evidence>
<evidence type="ECO:0000256" key="1">
    <source>
        <dbReference type="ARBA" id="ARBA00000085"/>
    </source>
</evidence>
<dbReference type="Gene3D" id="1.10.287.130">
    <property type="match status" value="1"/>
</dbReference>
<keyword evidence="6" id="KW-0732">Signal</keyword>
<sequence>MPQKALLFLLLVCAGQLAVAQPAQQPAVTLQQMPDGGIELEKGWTFHAGDNPDWARPDLDDSQWQPLNTTVGLEQLPPQVKQAGIGWLRLRFRLGPALQHRALALSIFQYAASEVYLNGRLLRRYGTVSANPAQVQPYWPDGEPIELAASSAGAEQVLAVRFAQWAPFRAFNSFFVPMLVEAHLTGLPQLVQNFEQEATFKTSDMLLFGAFLLLSMLHFAYYYYNSTQNANIYFALYTLLTACSFCFTGFLDEIHRLNLRIVADILSYVCIQTGGMLAVRALYCLFNVRISLIYYSLWVANVVSLLLLTFGPQLSWYPTVIFMVLVTAEQLRLTLGALRRTKRAAGIIAAGYGVALSLLLVFAYMARYHAKLLHVEFLSIPLHTLLTFPAFLSPVLAISLFLTRRFALNGRLLAIKLDQVRRLSSQTLAQQHEKQQLLAQQNETLERLVQQRTAALQQTLDNLQNTQHQLIEREKMASLGELTAGIAHEIQNPLNFVNNFADVAVELLTELKEGPLLTLPEAEKKTADDLVDELTQDLDKITYHGHRADSIVKGMLEHSRANPGQRQPTDLNRLADEYMRLSYHGLRAKDKSFNATLTTDFDNNLKPVEVVAQDMGRVLLNLFNNAFYAVQQRQKLGQDGYRPEVCVKTQQLPHGQVAIRVKDNGTGMTDAVRQRIFQPFFTTKPTGEGTGLGLSLSYDIVTKGHNGTIMVDSKPGEYTEFTICLPVNGENVQALTYAV</sequence>
<feature type="transmembrane region" description="Helical" evidence="5">
    <location>
        <begin position="265"/>
        <end position="285"/>
    </location>
</feature>
<protein>
    <recommendedName>
        <fullName evidence="2">histidine kinase</fullName>
        <ecNumber evidence="2">2.7.13.3</ecNumber>
    </recommendedName>
</protein>
<dbReference type="SMART" id="SM00388">
    <property type="entry name" value="HisKA"/>
    <property type="match status" value="1"/>
</dbReference>
<feature type="transmembrane region" description="Helical" evidence="5">
    <location>
        <begin position="316"/>
        <end position="335"/>
    </location>
</feature>
<feature type="chain" id="PRO_5006847333" description="histidine kinase" evidence="6">
    <location>
        <begin position="21"/>
        <end position="739"/>
    </location>
</feature>